<comment type="caution">
    <text evidence="3">The sequence shown here is derived from an EMBL/GenBank/DDBJ whole genome shotgun (WGS) entry which is preliminary data.</text>
</comment>
<protein>
    <recommendedName>
        <fullName evidence="5">Oxidoreductase</fullName>
    </recommendedName>
</protein>
<dbReference type="InterPro" id="IPR051450">
    <property type="entry name" value="Gfo/Idh/MocA_Oxidoreductases"/>
</dbReference>
<dbReference type="InterPro" id="IPR000683">
    <property type="entry name" value="Gfo/Idh/MocA-like_OxRdtase_N"/>
</dbReference>
<evidence type="ECO:0000259" key="2">
    <source>
        <dbReference type="Pfam" id="PF22725"/>
    </source>
</evidence>
<proteinExistence type="predicted"/>
<dbReference type="EMBL" id="LHXJ01000044">
    <property type="protein sequence ID" value="KXA90626.1"/>
    <property type="molecule type" value="Genomic_DNA"/>
</dbReference>
<dbReference type="InterPro" id="IPR036291">
    <property type="entry name" value="NAD(P)-bd_dom_sf"/>
</dbReference>
<name>A0A133U910_9EURY</name>
<feature type="domain" description="Gfo/Idh/MocA-like oxidoreductase N-terminal" evidence="1">
    <location>
        <begin position="2"/>
        <end position="116"/>
    </location>
</feature>
<dbReference type="Proteomes" id="UP000070163">
    <property type="component" value="Unassembled WGS sequence"/>
</dbReference>
<evidence type="ECO:0000313" key="4">
    <source>
        <dbReference type="Proteomes" id="UP000070163"/>
    </source>
</evidence>
<evidence type="ECO:0000259" key="1">
    <source>
        <dbReference type="Pfam" id="PF01408"/>
    </source>
</evidence>
<sequence length="322" mass="35933">MIRIGVVGCGMIAYAHTMAYEEDERVKLVAFCDKDESKAKEFAQKLDANFYIDHEEMSRESLDGISICTPPSTHMKIAKTFLSKQTDVLCEKPLAISASEGNEMIKTAAENNALLLTAFKYRFFDETEKTKELISQGEIGKVITFRNMFGGEVNAAEKWLSKGDISGGGVLMDNGVHSVDLIRFLFGEVKEIMAKNTISVQDIDVEDSARLLLRMKSGSVGTVNLSWSVPHPSPYYLEVYGSENSILVGWNGLYLYDKDKEEWTETGKSSGEKKAFQKEISHFVDCIEEKETPAASGEDGLKALEIIEAAYRSEREGNWVRV</sequence>
<accession>A0A133U910</accession>
<dbReference type="Pfam" id="PF22725">
    <property type="entry name" value="GFO_IDH_MocA_C3"/>
    <property type="match status" value="1"/>
</dbReference>
<keyword evidence="4" id="KW-1185">Reference proteome</keyword>
<gene>
    <name evidence="3" type="ORF">AKJ57_04030</name>
</gene>
<dbReference type="SUPFAM" id="SSF51735">
    <property type="entry name" value="NAD(P)-binding Rossmann-fold domains"/>
    <property type="match status" value="1"/>
</dbReference>
<organism evidence="3 4">
    <name type="scientific">candidate division MSBL1 archaeon SCGC-AAA259A05</name>
    <dbReference type="NCBI Taxonomy" id="1698259"/>
    <lineage>
        <taxon>Archaea</taxon>
        <taxon>Methanobacteriati</taxon>
        <taxon>Methanobacteriota</taxon>
        <taxon>candidate division MSBL1</taxon>
    </lineage>
</organism>
<evidence type="ECO:0000313" key="3">
    <source>
        <dbReference type="EMBL" id="KXA90626.1"/>
    </source>
</evidence>
<feature type="domain" description="GFO/IDH/MocA-like oxidoreductase" evidence="2">
    <location>
        <begin position="129"/>
        <end position="246"/>
    </location>
</feature>
<dbReference type="SUPFAM" id="SSF55347">
    <property type="entry name" value="Glyceraldehyde-3-phosphate dehydrogenase-like, C-terminal domain"/>
    <property type="match status" value="1"/>
</dbReference>
<dbReference type="InterPro" id="IPR055170">
    <property type="entry name" value="GFO_IDH_MocA-like_dom"/>
</dbReference>
<dbReference type="PANTHER" id="PTHR43377">
    <property type="entry name" value="BILIVERDIN REDUCTASE A"/>
    <property type="match status" value="1"/>
</dbReference>
<evidence type="ECO:0008006" key="5">
    <source>
        <dbReference type="Google" id="ProtNLM"/>
    </source>
</evidence>
<dbReference type="Gene3D" id="3.30.360.10">
    <property type="entry name" value="Dihydrodipicolinate Reductase, domain 2"/>
    <property type="match status" value="1"/>
</dbReference>
<dbReference type="Pfam" id="PF01408">
    <property type="entry name" value="GFO_IDH_MocA"/>
    <property type="match status" value="1"/>
</dbReference>
<reference evidence="3 4" key="1">
    <citation type="journal article" date="2016" name="Sci. Rep.">
        <title>Metabolic traits of an uncultured archaeal lineage -MSBL1- from brine pools of the Red Sea.</title>
        <authorList>
            <person name="Mwirichia R."/>
            <person name="Alam I."/>
            <person name="Rashid M."/>
            <person name="Vinu M."/>
            <person name="Ba-Alawi W."/>
            <person name="Anthony Kamau A."/>
            <person name="Kamanda Ngugi D."/>
            <person name="Goker M."/>
            <person name="Klenk H.P."/>
            <person name="Bajic V."/>
            <person name="Stingl U."/>
        </authorList>
    </citation>
    <scope>NUCLEOTIDE SEQUENCE [LARGE SCALE GENOMIC DNA]</scope>
    <source>
        <strain evidence="3">SCGC-AAA259A05</strain>
    </source>
</reference>
<dbReference type="PANTHER" id="PTHR43377:SF1">
    <property type="entry name" value="BILIVERDIN REDUCTASE A"/>
    <property type="match status" value="1"/>
</dbReference>
<dbReference type="Gene3D" id="3.40.50.720">
    <property type="entry name" value="NAD(P)-binding Rossmann-like Domain"/>
    <property type="match status" value="1"/>
</dbReference>
<dbReference type="AlphaFoldDB" id="A0A133U910"/>
<dbReference type="GO" id="GO:0000166">
    <property type="term" value="F:nucleotide binding"/>
    <property type="evidence" value="ECO:0007669"/>
    <property type="project" value="InterPro"/>
</dbReference>